<name>A0AAN8LB27_9TELE</name>
<dbReference type="SUPFAM" id="SSF57850">
    <property type="entry name" value="RING/U-box"/>
    <property type="match status" value="1"/>
</dbReference>
<comment type="caution">
    <text evidence="7">The sequence shown here is derived from an EMBL/GenBank/DDBJ whole genome shotgun (WGS) entry which is preliminary data.</text>
</comment>
<dbReference type="Proteomes" id="UP001356427">
    <property type="component" value="Unassembled WGS sequence"/>
</dbReference>
<evidence type="ECO:0000313" key="8">
    <source>
        <dbReference type="Proteomes" id="UP001356427"/>
    </source>
</evidence>
<feature type="domain" description="RING-type" evidence="5">
    <location>
        <begin position="51"/>
        <end position="97"/>
    </location>
</feature>
<proteinExistence type="predicted"/>
<evidence type="ECO:0000256" key="4">
    <source>
        <dbReference type="PROSITE-ProRule" id="PRU00024"/>
    </source>
</evidence>
<dbReference type="Pfam" id="PF00643">
    <property type="entry name" value="zf-B_box"/>
    <property type="match status" value="1"/>
</dbReference>
<evidence type="ECO:0000313" key="7">
    <source>
        <dbReference type="EMBL" id="KAK6302485.1"/>
    </source>
</evidence>
<dbReference type="PANTHER" id="PTHR25465:SF13">
    <property type="entry name" value="TRIPARTITE MOTIF-CONTAINING PROTEIN 42"/>
    <property type="match status" value="1"/>
</dbReference>
<dbReference type="PROSITE" id="PS50089">
    <property type="entry name" value="ZF_RING_2"/>
    <property type="match status" value="1"/>
</dbReference>
<dbReference type="InterPro" id="IPR051051">
    <property type="entry name" value="E3_ubiq-ligase_TRIM/RNF"/>
</dbReference>
<protein>
    <recommendedName>
        <fullName evidence="9">RING-type domain-containing protein</fullName>
    </recommendedName>
</protein>
<evidence type="ECO:0000256" key="3">
    <source>
        <dbReference type="ARBA" id="ARBA00022833"/>
    </source>
</evidence>
<dbReference type="Pfam" id="PF22586">
    <property type="entry name" value="ANCHR-like_BBOX"/>
    <property type="match status" value="1"/>
</dbReference>
<dbReference type="SUPFAM" id="SSF57845">
    <property type="entry name" value="B-box zinc-binding domain"/>
    <property type="match status" value="1"/>
</dbReference>
<sequence>MPRKTYPDQPKSATNKRLLSLPLSVSKEKKDTMDKAKLEKVAHAIASHLHCPSCAKGLHRAFSLPCGHFICDLCMTAIERDASCEGTQSHGQCPECHKLFPNPPSSEWDFPSNPLVGQVLQHLTEQNDTAVRQSQRFFWKKSGRRTLGEEVPCGLCHMRRRAVKFCQTCELNYCKKCLKNLHTRGPYHSHVLLAPIMECCTPCPRHLERSMTHYCFSDGTGGCEECMEAEHQDHDVNTVDEAYCRRGRSLREALANAEKVRAVGG</sequence>
<dbReference type="Gene3D" id="4.10.830.40">
    <property type="match status" value="1"/>
</dbReference>
<dbReference type="InterPro" id="IPR000315">
    <property type="entry name" value="Znf_B-box"/>
</dbReference>
<dbReference type="GO" id="GO:0008270">
    <property type="term" value="F:zinc ion binding"/>
    <property type="evidence" value="ECO:0007669"/>
    <property type="project" value="UniProtKB-KW"/>
</dbReference>
<evidence type="ECO:0000259" key="6">
    <source>
        <dbReference type="PROSITE" id="PS50119"/>
    </source>
</evidence>
<accession>A0AAN8LB27</accession>
<dbReference type="PROSITE" id="PS50119">
    <property type="entry name" value="ZF_BBOX"/>
    <property type="match status" value="1"/>
</dbReference>
<feature type="domain" description="B box-type" evidence="6">
    <location>
        <begin position="203"/>
        <end position="239"/>
    </location>
</feature>
<dbReference type="AlphaFoldDB" id="A0AAN8LB27"/>
<evidence type="ECO:0000259" key="5">
    <source>
        <dbReference type="PROSITE" id="PS50089"/>
    </source>
</evidence>
<organism evidence="7 8">
    <name type="scientific">Coregonus suidteri</name>
    <dbReference type="NCBI Taxonomy" id="861788"/>
    <lineage>
        <taxon>Eukaryota</taxon>
        <taxon>Metazoa</taxon>
        <taxon>Chordata</taxon>
        <taxon>Craniata</taxon>
        <taxon>Vertebrata</taxon>
        <taxon>Euteleostomi</taxon>
        <taxon>Actinopterygii</taxon>
        <taxon>Neopterygii</taxon>
        <taxon>Teleostei</taxon>
        <taxon>Protacanthopterygii</taxon>
        <taxon>Salmoniformes</taxon>
        <taxon>Salmonidae</taxon>
        <taxon>Coregoninae</taxon>
        <taxon>Coregonus</taxon>
    </lineage>
</organism>
<evidence type="ECO:0008006" key="9">
    <source>
        <dbReference type="Google" id="ProtNLM"/>
    </source>
</evidence>
<dbReference type="InterPro" id="IPR001841">
    <property type="entry name" value="Znf_RING"/>
</dbReference>
<dbReference type="Gene3D" id="3.30.160.60">
    <property type="entry name" value="Classic Zinc Finger"/>
    <property type="match status" value="1"/>
</dbReference>
<dbReference type="PROSITE" id="PS00518">
    <property type="entry name" value="ZF_RING_1"/>
    <property type="match status" value="1"/>
</dbReference>
<dbReference type="InterPro" id="IPR017907">
    <property type="entry name" value="Znf_RING_CS"/>
</dbReference>
<dbReference type="PANTHER" id="PTHR25465">
    <property type="entry name" value="B-BOX DOMAIN CONTAINING"/>
    <property type="match status" value="1"/>
</dbReference>
<gene>
    <name evidence="7" type="ORF">J4Q44_G00268400</name>
</gene>
<keyword evidence="1" id="KW-0479">Metal-binding</keyword>
<keyword evidence="2 4" id="KW-0863">Zinc-finger</keyword>
<dbReference type="EMBL" id="JAGTTL010000025">
    <property type="protein sequence ID" value="KAK6302485.1"/>
    <property type="molecule type" value="Genomic_DNA"/>
</dbReference>
<dbReference type="SMART" id="SM00336">
    <property type="entry name" value="BBOX"/>
    <property type="match status" value="2"/>
</dbReference>
<evidence type="ECO:0000256" key="1">
    <source>
        <dbReference type="ARBA" id="ARBA00022723"/>
    </source>
</evidence>
<dbReference type="InterPro" id="IPR013083">
    <property type="entry name" value="Znf_RING/FYVE/PHD"/>
</dbReference>
<keyword evidence="8" id="KW-1185">Reference proteome</keyword>
<dbReference type="Gene3D" id="3.30.40.10">
    <property type="entry name" value="Zinc/RING finger domain, C3HC4 (zinc finger)"/>
    <property type="match status" value="1"/>
</dbReference>
<keyword evidence="3" id="KW-0862">Zinc</keyword>
<evidence type="ECO:0000256" key="2">
    <source>
        <dbReference type="ARBA" id="ARBA00022771"/>
    </source>
</evidence>
<reference evidence="7 8" key="1">
    <citation type="submission" date="2021-04" db="EMBL/GenBank/DDBJ databases">
        <authorList>
            <person name="De Guttry C."/>
            <person name="Zahm M."/>
            <person name="Klopp C."/>
            <person name="Cabau C."/>
            <person name="Louis A."/>
            <person name="Berthelot C."/>
            <person name="Parey E."/>
            <person name="Roest Crollius H."/>
            <person name="Montfort J."/>
            <person name="Robinson-Rechavi M."/>
            <person name="Bucao C."/>
            <person name="Bouchez O."/>
            <person name="Gislard M."/>
            <person name="Lluch J."/>
            <person name="Milhes M."/>
            <person name="Lampietro C."/>
            <person name="Lopez Roques C."/>
            <person name="Donnadieu C."/>
            <person name="Braasch I."/>
            <person name="Desvignes T."/>
            <person name="Postlethwait J."/>
            <person name="Bobe J."/>
            <person name="Wedekind C."/>
            <person name="Guiguen Y."/>
        </authorList>
    </citation>
    <scope>NUCLEOTIDE SEQUENCE [LARGE SCALE GENOMIC DNA]</scope>
    <source>
        <strain evidence="7">Cs_M1</strain>
        <tissue evidence="7">Blood</tissue>
    </source>
</reference>